<name>A0A7J6LD97_PERCH</name>
<dbReference type="AlphaFoldDB" id="A0A7J6LD97"/>
<gene>
    <name evidence="2" type="ORF">FOL47_008560</name>
</gene>
<evidence type="ECO:0000256" key="1">
    <source>
        <dbReference type="SAM" id="SignalP"/>
    </source>
</evidence>
<feature type="chain" id="PRO_5029466124" evidence="1">
    <location>
        <begin position="26"/>
        <end position="303"/>
    </location>
</feature>
<accession>A0A7J6LD97</accession>
<protein>
    <submittedName>
        <fullName evidence="2">Uncharacterized protein</fullName>
    </submittedName>
</protein>
<feature type="signal peptide" evidence="1">
    <location>
        <begin position="1"/>
        <end position="25"/>
    </location>
</feature>
<proteinExistence type="predicted"/>
<evidence type="ECO:0000313" key="2">
    <source>
        <dbReference type="EMBL" id="KAF4657192.1"/>
    </source>
</evidence>
<sequence>MYVCKLPRLLSVVTVASGSASLLSALPPPLNPQTYVATKAVDKEANDNHLNCFVRVANRDMSLKFRRSDRDFHLISVKYGGSFSGRIETDLLKNRLDQRHVDTHENGDCREQTKVLFQALYIKDKKFRGVVDAAGKLVSMDIVFMYLFNLAEIMPPKPPLEGLETTEEINTRHSDHLRCRTSVVNDSYAGFFFNMSQTGTAFNIEFADCGKGRHSKDFSESLPKIYIGRGAIEHIRSHIERYATLDGICKHLLEYLFDGMYNSDGFGLSCYMYRNKSRQRSTGGLLVDYICDDLGGYNAARID</sequence>
<comment type="caution">
    <text evidence="2">The sequence shown here is derived from an EMBL/GenBank/DDBJ whole genome shotgun (WGS) entry which is preliminary data.</text>
</comment>
<organism evidence="2 3">
    <name type="scientific">Perkinsus chesapeaki</name>
    <name type="common">Clam parasite</name>
    <name type="synonym">Perkinsus andrewsi</name>
    <dbReference type="NCBI Taxonomy" id="330153"/>
    <lineage>
        <taxon>Eukaryota</taxon>
        <taxon>Sar</taxon>
        <taxon>Alveolata</taxon>
        <taxon>Perkinsozoa</taxon>
        <taxon>Perkinsea</taxon>
        <taxon>Perkinsida</taxon>
        <taxon>Perkinsidae</taxon>
        <taxon>Perkinsus</taxon>
    </lineage>
</organism>
<reference evidence="2 3" key="1">
    <citation type="submission" date="2020-04" db="EMBL/GenBank/DDBJ databases">
        <title>Perkinsus chesapeaki whole genome sequence.</title>
        <authorList>
            <person name="Bogema D.R."/>
        </authorList>
    </citation>
    <scope>NUCLEOTIDE SEQUENCE [LARGE SCALE GENOMIC DNA]</scope>
    <source>
        <strain evidence="2">ATCC PRA-425</strain>
    </source>
</reference>
<evidence type="ECO:0000313" key="3">
    <source>
        <dbReference type="Proteomes" id="UP000591131"/>
    </source>
</evidence>
<keyword evidence="3" id="KW-1185">Reference proteome</keyword>
<dbReference type="Proteomes" id="UP000591131">
    <property type="component" value="Unassembled WGS sequence"/>
</dbReference>
<keyword evidence="1" id="KW-0732">Signal</keyword>
<dbReference type="EMBL" id="JAAPAO010000555">
    <property type="protein sequence ID" value="KAF4657192.1"/>
    <property type="molecule type" value="Genomic_DNA"/>
</dbReference>